<organism evidence="10 11">
    <name type="scientific">Hymenobacter crusticola</name>
    <dbReference type="NCBI Taxonomy" id="1770526"/>
    <lineage>
        <taxon>Bacteria</taxon>
        <taxon>Pseudomonadati</taxon>
        <taxon>Bacteroidota</taxon>
        <taxon>Cytophagia</taxon>
        <taxon>Cytophagales</taxon>
        <taxon>Hymenobacteraceae</taxon>
        <taxon>Hymenobacter</taxon>
    </lineage>
</organism>
<dbReference type="PANTHER" id="PTHR48408:SF1">
    <property type="entry name" value="XYLOSE ISOMERASE"/>
    <property type="match status" value="1"/>
</dbReference>
<comment type="caution">
    <text evidence="10">The sequence shown here is derived from an EMBL/GenBank/DDBJ whole genome shotgun (WGS) entry which is preliminary data.</text>
</comment>
<dbReference type="GO" id="GO:0046872">
    <property type="term" value="F:metal ion binding"/>
    <property type="evidence" value="ECO:0007669"/>
    <property type="project" value="UniProtKB-KW"/>
</dbReference>
<dbReference type="RefSeq" id="WP_086593873.1">
    <property type="nucleotide sequence ID" value="NZ_MTSE01000004.1"/>
</dbReference>
<comment type="catalytic activity">
    <reaction evidence="8">
        <text>alpha-D-xylose = alpha-D-xylulofuranose</text>
        <dbReference type="Rhea" id="RHEA:22816"/>
        <dbReference type="ChEBI" id="CHEBI:28518"/>
        <dbReference type="ChEBI" id="CHEBI:188998"/>
        <dbReference type="EC" id="5.3.1.5"/>
    </reaction>
</comment>
<evidence type="ECO:0000256" key="4">
    <source>
        <dbReference type="ARBA" id="ARBA00022629"/>
    </source>
</evidence>
<dbReference type="GO" id="GO:0009045">
    <property type="term" value="F:xylose isomerase activity"/>
    <property type="evidence" value="ECO:0007669"/>
    <property type="project" value="UniProtKB-EC"/>
</dbReference>
<dbReference type="OrthoDB" id="9763981at2"/>
<keyword evidence="7" id="KW-0119">Carbohydrate metabolism</keyword>
<accession>A0A243WEY4</accession>
<feature type="compositionally biased region" description="Basic and acidic residues" evidence="9">
    <location>
        <begin position="65"/>
        <end position="74"/>
    </location>
</feature>
<dbReference type="AlphaFoldDB" id="A0A243WEY4"/>
<sequence length="83" mass="9342">MAHIDGMDTFVRTLVAANDILKKAPYKQFRQQHYASFDSGQGKAFEDGQLTLEDLGIYALSNGESEQKSDKQKQLEGTINQYI</sequence>
<dbReference type="EMBL" id="MTSE01000004">
    <property type="protein sequence ID" value="OUJ74029.1"/>
    <property type="molecule type" value="Genomic_DNA"/>
</dbReference>
<reference evidence="10 11" key="1">
    <citation type="submission" date="2017-01" db="EMBL/GenBank/DDBJ databases">
        <title>A new Hymenobacter.</title>
        <authorList>
            <person name="Liang Y."/>
            <person name="Feng F."/>
        </authorList>
    </citation>
    <scope>NUCLEOTIDE SEQUENCE [LARGE SCALE GENOMIC DNA]</scope>
    <source>
        <strain evidence="10">MIMBbqt21</strain>
    </source>
</reference>
<protein>
    <recommendedName>
        <fullName evidence="3">xylose isomerase</fullName>
        <ecNumber evidence="3">5.3.1.5</ecNumber>
    </recommendedName>
</protein>
<name>A0A243WEY4_9BACT</name>
<evidence type="ECO:0000256" key="7">
    <source>
        <dbReference type="ARBA" id="ARBA00023277"/>
    </source>
</evidence>
<evidence type="ECO:0000313" key="11">
    <source>
        <dbReference type="Proteomes" id="UP000194873"/>
    </source>
</evidence>
<evidence type="ECO:0000256" key="3">
    <source>
        <dbReference type="ARBA" id="ARBA00011958"/>
    </source>
</evidence>
<dbReference type="GO" id="GO:0042732">
    <property type="term" value="P:D-xylose metabolic process"/>
    <property type="evidence" value="ECO:0007669"/>
    <property type="project" value="UniProtKB-KW"/>
</dbReference>
<keyword evidence="5" id="KW-0479">Metal-binding</keyword>
<keyword evidence="4" id="KW-0859">Xylose metabolism</keyword>
<dbReference type="EC" id="5.3.1.5" evidence="3"/>
<keyword evidence="6" id="KW-0413">Isomerase</keyword>
<keyword evidence="11" id="KW-1185">Reference proteome</keyword>
<proteinExistence type="inferred from homology"/>
<evidence type="ECO:0000256" key="9">
    <source>
        <dbReference type="SAM" id="MobiDB-lite"/>
    </source>
</evidence>
<evidence type="ECO:0000256" key="5">
    <source>
        <dbReference type="ARBA" id="ARBA00022723"/>
    </source>
</evidence>
<dbReference type="Proteomes" id="UP000194873">
    <property type="component" value="Unassembled WGS sequence"/>
</dbReference>
<dbReference type="PROSITE" id="PS51415">
    <property type="entry name" value="XYLOSE_ISOMERASE"/>
    <property type="match status" value="1"/>
</dbReference>
<gene>
    <name evidence="10" type="ORF">BXP70_09760</name>
</gene>
<dbReference type="InterPro" id="IPR036237">
    <property type="entry name" value="Xyl_isomerase-like_sf"/>
</dbReference>
<comment type="similarity">
    <text evidence="1">Belongs to the xylose isomerase family.</text>
</comment>
<dbReference type="InterPro" id="IPR001998">
    <property type="entry name" value="Xylose_isomerase"/>
</dbReference>
<evidence type="ECO:0000256" key="6">
    <source>
        <dbReference type="ARBA" id="ARBA00023235"/>
    </source>
</evidence>
<evidence type="ECO:0000256" key="1">
    <source>
        <dbReference type="ARBA" id="ARBA00005765"/>
    </source>
</evidence>
<comment type="subunit">
    <text evidence="2">Homotetramer.</text>
</comment>
<evidence type="ECO:0000313" key="10">
    <source>
        <dbReference type="EMBL" id="OUJ74029.1"/>
    </source>
</evidence>
<evidence type="ECO:0000256" key="2">
    <source>
        <dbReference type="ARBA" id="ARBA00011881"/>
    </source>
</evidence>
<feature type="region of interest" description="Disordered" evidence="9">
    <location>
        <begin position="63"/>
        <end position="83"/>
    </location>
</feature>
<evidence type="ECO:0000256" key="8">
    <source>
        <dbReference type="ARBA" id="ARBA00033659"/>
    </source>
</evidence>
<dbReference type="Gene3D" id="3.20.20.150">
    <property type="entry name" value="Divalent-metal-dependent TIM barrel enzymes"/>
    <property type="match status" value="1"/>
</dbReference>
<dbReference type="SUPFAM" id="SSF51658">
    <property type="entry name" value="Xylose isomerase-like"/>
    <property type="match status" value="1"/>
</dbReference>
<dbReference type="PANTHER" id="PTHR48408">
    <property type="match status" value="1"/>
</dbReference>